<dbReference type="AlphaFoldDB" id="A0A0B6YEP0"/>
<protein>
    <submittedName>
        <fullName evidence="1">Uncharacterized protein</fullName>
    </submittedName>
</protein>
<sequence>LYISHSAWRGKTKKGIQKNQKLIAESKSCLKRDIWARGGKNVPGITCNNCERLVSTQTSLVSHMYHSIISMDCNFYLFTA</sequence>
<accession>A0A0B6YEP0</accession>
<name>A0A0B6YEP0_9EUPU</name>
<organism evidence="1">
    <name type="scientific">Arion vulgaris</name>
    <dbReference type="NCBI Taxonomy" id="1028688"/>
    <lineage>
        <taxon>Eukaryota</taxon>
        <taxon>Metazoa</taxon>
        <taxon>Spiralia</taxon>
        <taxon>Lophotrochozoa</taxon>
        <taxon>Mollusca</taxon>
        <taxon>Gastropoda</taxon>
        <taxon>Heterobranchia</taxon>
        <taxon>Euthyneura</taxon>
        <taxon>Panpulmonata</taxon>
        <taxon>Eupulmonata</taxon>
        <taxon>Stylommatophora</taxon>
        <taxon>Helicina</taxon>
        <taxon>Arionoidea</taxon>
        <taxon>Arionidae</taxon>
        <taxon>Arion</taxon>
    </lineage>
</organism>
<dbReference type="EMBL" id="HACG01007070">
    <property type="protein sequence ID" value="CEK53935.1"/>
    <property type="molecule type" value="Transcribed_RNA"/>
</dbReference>
<proteinExistence type="predicted"/>
<gene>
    <name evidence="1" type="primary">ORF21588</name>
</gene>
<feature type="non-terminal residue" evidence="1">
    <location>
        <position position="80"/>
    </location>
</feature>
<feature type="non-terminal residue" evidence="1">
    <location>
        <position position="1"/>
    </location>
</feature>
<reference evidence="1" key="1">
    <citation type="submission" date="2014-12" db="EMBL/GenBank/DDBJ databases">
        <title>Insight into the proteome of Arion vulgaris.</title>
        <authorList>
            <person name="Aradska J."/>
            <person name="Bulat T."/>
            <person name="Smidak R."/>
            <person name="Sarate P."/>
            <person name="Gangsoo J."/>
            <person name="Sialana F."/>
            <person name="Bilban M."/>
            <person name="Lubec G."/>
        </authorList>
    </citation>
    <scope>NUCLEOTIDE SEQUENCE</scope>
    <source>
        <tissue evidence="1">Skin</tissue>
    </source>
</reference>
<evidence type="ECO:0000313" key="1">
    <source>
        <dbReference type="EMBL" id="CEK53935.1"/>
    </source>
</evidence>